<dbReference type="Pfam" id="PF00905">
    <property type="entry name" value="Transpeptidase"/>
    <property type="match status" value="1"/>
</dbReference>
<dbReference type="Proteomes" id="UP000196258">
    <property type="component" value="Unassembled WGS sequence"/>
</dbReference>
<dbReference type="CDD" id="cd06575">
    <property type="entry name" value="PASTA_Pbp2x-like_2"/>
    <property type="match status" value="1"/>
</dbReference>
<dbReference type="CDD" id="cd06576">
    <property type="entry name" value="PASTA_Pbp2x-like_1"/>
    <property type="match status" value="1"/>
</dbReference>
<accession>A0A1Y4EGF5</accession>
<evidence type="ECO:0000259" key="5">
    <source>
        <dbReference type="PROSITE" id="PS51178"/>
    </source>
</evidence>
<dbReference type="InterPro" id="IPR001460">
    <property type="entry name" value="PCN-bd_Tpept"/>
</dbReference>
<dbReference type="GO" id="GO:0071555">
    <property type="term" value="P:cell wall organization"/>
    <property type="evidence" value="ECO:0007669"/>
    <property type="project" value="TreeGrafter"/>
</dbReference>
<feature type="domain" description="PASTA" evidence="5">
    <location>
        <begin position="652"/>
        <end position="711"/>
    </location>
</feature>
<dbReference type="RefSeq" id="WP_087258267.1">
    <property type="nucleotide sequence ID" value="NZ_CAMMFM010000030.1"/>
</dbReference>
<comment type="subcellular location">
    <subcellularLocation>
        <location evidence="1">Membrane</location>
    </subcellularLocation>
</comment>
<comment type="similarity">
    <text evidence="2">Belongs to the transpeptidase family.</text>
</comment>
<keyword evidence="3 4" id="KW-0472">Membrane</keyword>
<protein>
    <submittedName>
        <fullName evidence="6">Penicillin-binding protein</fullName>
    </submittedName>
</protein>
<dbReference type="InterPro" id="IPR005543">
    <property type="entry name" value="PASTA_dom"/>
</dbReference>
<dbReference type="PROSITE" id="PS51178">
    <property type="entry name" value="PASTA"/>
    <property type="match status" value="1"/>
</dbReference>
<dbReference type="EMBL" id="NFLB01000018">
    <property type="protein sequence ID" value="OUQ03621.1"/>
    <property type="molecule type" value="Genomic_DNA"/>
</dbReference>
<sequence length="711" mass="77737">MNQFKGAKIAYVVFALVIFSLVVNIVYLGITGKHLISGSDIKTYAKNRGKSESIEYATRGSIYTSDNEVIAKSVRNFKLSAVVSKKREGKNAYVKDIKKTAQEVAPIIGMDPNEMEQKMQEAVDAGKYQIEFGTYGNNLTMGQKTEIEKKDLPGLVFEEVNTRNYPLGDFSSYIVGYAKNTTDEDGVKKLVGEMGIERNYDEVLAGKNGYRVYEKTADGYVRTNGILKKKDAVNGKDIYLTLNSSLQRDLDYLLAKEAGEAGASNASCVVMEAKTGKILALSTYPSFDPNKRDIKGYNNFFFDSAYECGSVFKSFVYASSIESGLYNGSALYQSGKYDYGASRPIRDHNNGVGWGAISYDEGFYRSSNVAICNLLEGGYTNKEDVLQTYEDLGFFKSDEVDGFTTAKGTAVYENDKSRAAYLTTGFGQGSTVTMYQLIRAYSVFANDGKMVEPYIVDRIVDNENNEVAYSAKTEYSKQIFSSSTVSKIRDLLKGVVSDETGTAKKFALENGVQIIGKTGTGQMVDENGTYSSSNYTKSFAGMAPYDDPQIITLVVFQGEDNSTTDHQANIIKNIVPSALSVVSSYNSNDDVTEIKNYKLDSFVNQSVNFVKSKLQAKNIDVQVIGNGSTVIEQFPKAKSKVTKSDRVFIKTESSDITLPDFSGWSSKDVSIFGSLAGITINTEGSGGFVIGQNIPPGTLVHSGDSLTITLG</sequence>
<keyword evidence="4" id="KW-0812">Transmembrane</keyword>
<evidence type="ECO:0000313" key="7">
    <source>
        <dbReference type="Proteomes" id="UP000196258"/>
    </source>
</evidence>
<dbReference type="Gene3D" id="3.90.1310.10">
    <property type="entry name" value="Penicillin-binding protein 2a (Domain 2)"/>
    <property type="match status" value="1"/>
</dbReference>
<dbReference type="SUPFAM" id="SSF54184">
    <property type="entry name" value="Penicillin-binding protein 2x (pbp-2x), c-terminal domain"/>
    <property type="match status" value="2"/>
</dbReference>
<evidence type="ECO:0000313" key="6">
    <source>
        <dbReference type="EMBL" id="OUQ03621.1"/>
    </source>
</evidence>
<evidence type="ECO:0000256" key="2">
    <source>
        <dbReference type="ARBA" id="ARBA00007171"/>
    </source>
</evidence>
<dbReference type="Pfam" id="PF03717">
    <property type="entry name" value="PBP_dimer"/>
    <property type="match status" value="1"/>
</dbReference>
<keyword evidence="4" id="KW-1133">Transmembrane helix</keyword>
<dbReference type="SUPFAM" id="SSF56519">
    <property type="entry name" value="Penicillin binding protein dimerisation domain"/>
    <property type="match status" value="1"/>
</dbReference>
<dbReference type="PANTHER" id="PTHR30627:SF26">
    <property type="entry name" value="PENICILLIN-BINDING PROTEIN 2B"/>
    <property type="match status" value="1"/>
</dbReference>
<dbReference type="Gene3D" id="3.40.710.10">
    <property type="entry name" value="DD-peptidase/beta-lactamase superfamily"/>
    <property type="match status" value="1"/>
</dbReference>
<dbReference type="InterPro" id="IPR005311">
    <property type="entry name" value="PBP_dimer"/>
</dbReference>
<dbReference type="PANTHER" id="PTHR30627">
    <property type="entry name" value="PEPTIDOGLYCAN D,D-TRANSPEPTIDASE"/>
    <property type="match status" value="1"/>
</dbReference>
<evidence type="ECO:0000256" key="1">
    <source>
        <dbReference type="ARBA" id="ARBA00004370"/>
    </source>
</evidence>
<evidence type="ECO:0000256" key="4">
    <source>
        <dbReference type="SAM" id="Phobius"/>
    </source>
</evidence>
<gene>
    <name evidence="6" type="ORF">B5E91_12460</name>
</gene>
<evidence type="ECO:0000256" key="3">
    <source>
        <dbReference type="ARBA" id="ARBA00023136"/>
    </source>
</evidence>
<dbReference type="InterPro" id="IPR036138">
    <property type="entry name" value="PBP_dimer_sf"/>
</dbReference>
<dbReference type="SMART" id="SM00740">
    <property type="entry name" value="PASTA"/>
    <property type="match status" value="2"/>
</dbReference>
<dbReference type="GO" id="GO:0005886">
    <property type="term" value="C:plasma membrane"/>
    <property type="evidence" value="ECO:0007669"/>
    <property type="project" value="TreeGrafter"/>
</dbReference>
<dbReference type="GO" id="GO:0008658">
    <property type="term" value="F:penicillin binding"/>
    <property type="evidence" value="ECO:0007669"/>
    <property type="project" value="InterPro"/>
</dbReference>
<dbReference type="AlphaFoldDB" id="A0A1Y4EGF5"/>
<dbReference type="Gene3D" id="3.30.70.2110">
    <property type="match status" value="1"/>
</dbReference>
<proteinExistence type="inferred from homology"/>
<dbReference type="Gene3D" id="2.20.70.70">
    <property type="match status" value="1"/>
</dbReference>
<dbReference type="InterPro" id="IPR012338">
    <property type="entry name" value="Beta-lactam/transpept-like"/>
</dbReference>
<dbReference type="Pfam" id="PF03793">
    <property type="entry name" value="PASTA"/>
    <property type="match status" value="2"/>
</dbReference>
<organism evidence="6 7">
    <name type="scientific">Thomasclavelia spiroformis</name>
    <dbReference type="NCBI Taxonomy" id="29348"/>
    <lineage>
        <taxon>Bacteria</taxon>
        <taxon>Bacillati</taxon>
        <taxon>Bacillota</taxon>
        <taxon>Erysipelotrichia</taxon>
        <taxon>Erysipelotrichales</taxon>
        <taxon>Coprobacillaceae</taxon>
        <taxon>Thomasclavelia</taxon>
    </lineage>
</organism>
<feature type="transmembrane region" description="Helical" evidence="4">
    <location>
        <begin position="9"/>
        <end position="30"/>
    </location>
</feature>
<comment type="caution">
    <text evidence="6">The sequence shown here is derived from an EMBL/GenBank/DDBJ whole genome shotgun (WGS) entry which is preliminary data.</text>
</comment>
<dbReference type="InterPro" id="IPR050515">
    <property type="entry name" value="Beta-lactam/transpept"/>
</dbReference>
<reference evidence="7" key="1">
    <citation type="submission" date="2017-04" db="EMBL/GenBank/DDBJ databases">
        <title>Function of individual gut microbiota members based on whole genome sequencing of pure cultures obtained from chicken caecum.</title>
        <authorList>
            <person name="Medvecky M."/>
            <person name="Cejkova D."/>
            <person name="Polansky O."/>
            <person name="Karasova D."/>
            <person name="Kubasova T."/>
            <person name="Cizek A."/>
            <person name="Rychlik I."/>
        </authorList>
    </citation>
    <scope>NUCLEOTIDE SEQUENCE [LARGE SCALE GENOMIC DNA]</scope>
    <source>
        <strain evidence="7">An149</strain>
    </source>
</reference>
<dbReference type="SUPFAM" id="SSF56601">
    <property type="entry name" value="beta-lactamase/transpeptidase-like"/>
    <property type="match status" value="1"/>
</dbReference>
<name>A0A1Y4EGF5_9FIRM</name>